<dbReference type="OrthoDB" id="9815501at2"/>
<accession>A0A2S7TXK4</accession>
<organism evidence="2 3">
    <name type="scientific">Rubritalea profundi</name>
    <dbReference type="NCBI Taxonomy" id="1658618"/>
    <lineage>
        <taxon>Bacteria</taxon>
        <taxon>Pseudomonadati</taxon>
        <taxon>Verrucomicrobiota</taxon>
        <taxon>Verrucomicrobiia</taxon>
        <taxon>Verrucomicrobiales</taxon>
        <taxon>Rubritaleaceae</taxon>
        <taxon>Rubritalea</taxon>
    </lineage>
</organism>
<dbReference type="InterPro" id="IPR022789">
    <property type="entry name" value="ParD"/>
</dbReference>
<sequence length="96" mass="10569">MPTQNVNLTSVLDSFVKKQVQSGYFNNASEVHRAALSAMCKLDEERRYRVERLKVEVQKGIDTLAEGDVLNSSADIRSSIRGALDSLLAGSETNPQ</sequence>
<protein>
    <recommendedName>
        <fullName evidence="4">CopG family transcriptional regulator</fullName>
    </recommendedName>
</protein>
<dbReference type="RefSeq" id="WP_105041540.1">
    <property type="nucleotide sequence ID" value="NZ_MQWA01000001.1"/>
</dbReference>
<dbReference type="InterPro" id="IPR010985">
    <property type="entry name" value="Ribbon_hlx_hlx"/>
</dbReference>
<dbReference type="Proteomes" id="UP000239907">
    <property type="component" value="Unassembled WGS sequence"/>
</dbReference>
<dbReference type="AlphaFoldDB" id="A0A2S7TXK4"/>
<dbReference type="Pfam" id="PF03693">
    <property type="entry name" value="ParD_antitoxin"/>
    <property type="match status" value="1"/>
</dbReference>
<dbReference type="Gene3D" id="6.10.10.120">
    <property type="entry name" value="Antitoxin ParD1-like"/>
    <property type="match status" value="1"/>
</dbReference>
<dbReference type="InterPro" id="IPR038296">
    <property type="entry name" value="ParD_sf"/>
</dbReference>
<comment type="caution">
    <text evidence="2">The sequence shown here is derived from an EMBL/GenBank/DDBJ whole genome shotgun (WGS) entry which is preliminary data.</text>
</comment>
<reference evidence="2 3" key="1">
    <citation type="submission" date="2016-12" db="EMBL/GenBank/DDBJ databases">
        <title>Study of bacterial adaptation to deep sea.</title>
        <authorList>
            <person name="Song J."/>
            <person name="Yoshizawa S."/>
            <person name="Kogure K."/>
        </authorList>
    </citation>
    <scope>NUCLEOTIDE SEQUENCE [LARGE SCALE GENOMIC DNA]</scope>
    <source>
        <strain evidence="2 3">SAORIC-165</strain>
    </source>
</reference>
<evidence type="ECO:0000256" key="1">
    <source>
        <dbReference type="ARBA" id="ARBA00022649"/>
    </source>
</evidence>
<gene>
    <name evidence="2" type="ORF">BSZ32_00065</name>
</gene>
<evidence type="ECO:0000313" key="3">
    <source>
        <dbReference type="Proteomes" id="UP000239907"/>
    </source>
</evidence>
<name>A0A2S7TXK4_9BACT</name>
<evidence type="ECO:0000313" key="2">
    <source>
        <dbReference type="EMBL" id="PQJ27050.1"/>
    </source>
</evidence>
<dbReference type="SUPFAM" id="SSF47598">
    <property type="entry name" value="Ribbon-helix-helix"/>
    <property type="match status" value="1"/>
</dbReference>
<proteinExistence type="predicted"/>
<dbReference type="EMBL" id="MQWA01000001">
    <property type="protein sequence ID" value="PQJ27050.1"/>
    <property type="molecule type" value="Genomic_DNA"/>
</dbReference>
<dbReference type="GO" id="GO:0006355">
    <property type="term" value="P:regulation of DNA-templated transcription"/>
    <property type="evidence" value="ECO:0007669"/>
    <property type="project" value="InterPro"/>
</dbReference>
<evidence type="ECO:0008006" key="4">
    <source>
        <dbReference type="Google" id="ProtNLM"/>
    </source>
</evidence>
<keyword evidence="1" id="KW-1277">Toxin-antitoxin system</keyword>
<keyword evidence="3" id="KW-1185">Reference proteome</keyword>
<dbReference type="NCBIfam" id="TIGR02606">
    <property type="entry name" value="antidote_CC2985"/>
    <property type="match status" value="1"/>
</dbReference>